<accession>X0Y7D5</accession>
<gene>
    <name evidence="1" type="ORF">S01H1_81497</name>
</gene>
<proteinExistence type="predicted"/>
<reference evidence="1" key="1">
    <citation type="journal article" date="2014" name="Front. Microbiol.">
        <title>High frequency of phylogenetically diverse reductive dehalogenase-homologous genes in deep subseafloor sedimentary metagenomes.</title>
        <authorList>
            <person name="Kawai M."/>
            <person name="Futagami T."/>
            <person name="Toyoda A."/>
            <person name="Takaki Y."/>
            <person name="Nishi S."/>
            <person name="Hori S."/>
            <person name="Arai W."/>
            <person name="Tsubouchi T."/>
            <person name="Morono Y."/>
            <person name="Uchiyama I."/>
            <person name="Ito T."/>
            <person name="Fujiyama A."/>
            <person name="Inagaki F."/>
            <person name="Takami H."/>
        </authorList>
    </citation>
    <scope>NUCLEOTIDE SEQUENCE</scope>
    <source>
        <strain evidence="1">Expedition CK06-06</strain>
    </source>
</reference>
<organism evidence="1">
    <name type="scientific">marine sediment metagenome</name>
    <dbReference type="NCBI Taxonomy" id="412755"/>
    <lineage>
        <taxon>unclassified sequences</taxon>
        <taxon>metagenomes</taxon>
        <taxon>ecological metagenomes</taxon>
    </lineage>
</organism>
<dbReference type="EMBL" id="BARS01055155">
    <property type="protein sequence ID" value="GAG43207.1"/>
    <property type="molecule type" value="Genomic_DNA"/>
</dbReference>
<sequence length="120" mass="13658">MDLLHFFQVLGPPFLPYISIDVLLRVVAVVPDNSRVLSRNSAENFAANFSELLDKKRDQRFWTKNELSDALEKVGRLRPFYERKVAVRGVLGLLWPEARERIANTAYATAESVGRGQVIL</sequence>
<feature type="non-terminal residue" evidence="1">
    <location>
        <position position="120"/>
    </location>
</feature>
<protein>
    <submittedName>
        <fullName evidence="1">Uncharacterized protein</fullName>
    </submittedName>
</protein>
<dbReference type="AlphaFoldDB" id="X0Y7D5"/>
<comment type="caution">
    <text evidence="1">The sequence shown here is derived from an EMBL/GenBank/DDBJ whole genome shotgun (WGS) entry which is preliminary data.</text>
</comment>
<name>X0Y7D5_9ZZZZ</name>
<evidence type="ECO:0000313" key="1">
    <source>
        <dbReference type="EMBL" id="GAG43207.1"/>
    </source>
</evidence>